<organism evidence="2 3">
    <name type="scientific">Steinernema carpocapsae</name>
    <name type="common">Entomopathogenic nematode</name>
    <dbReference type="NCBI Taxonomy" id="34508"/>
    <lineage>
        <taxon>Eukaryota</taxon>
        <taxon>Metazoa</taxon>
        <taxon>Ecdysozoa</taxon>
        <taxon>Nematoda</taxon>
        <taxon>Chromadorea</taxon>
        <taxon>Rhabditida</taxon>
        <taxon>Tylenchina</taxon>
        <taxon>Panagrolaimomorpha</taxon>
        <taxon>Strongyloidoidea</taxon>
        <taxon>Steinernematidae</taxon>
        <taxon>Steinernema</taxon>
    </lineage>
</organism>
<dbReference type="OrthoDB" id="5852618at2759"/>
<evidence type="ECO:0000313" key="2">
    <source>
        <dbReference type="EMBL" id="TKR70372.1"/>
    </source>
</evidence>
<dbReference type="EMBL" id="AZBU02000007">
    <property type="protein sequence ID" value="TKR70372.1"/>
    <property type="molecule type" value="Genomic_DNA"/>
</dbReference>
<dbReference type="AlphaFoldDB" id="A0A4U5MM10"/>
<dbReference type="PANTHER" id="PTHR46709:SF6">
    <property type="entry name" value="G-PROTEIN COUPLED RECEPTORS FAMILY 1 PROFILE DOMAIN-CONTAINING PROTEIN"/>
    <property type="match status" value="1"/>
</dbReference>
<sequence>MTMTNRNATASVMESVAGAVLRTDEYYEDDNCYYMGTDYLHIKIYLIGVFATSIALMSILLNSFFTLVFLLNPSLRRTSLFYLGILAFIDVLMAFNYIALMTVPVYMDQFQLLWLYHMFLAYLRPVMTESNCAMFSSMMLIMCATTERFLRMQNLQNSATDKIRK</sequence>
<reference evidence="2 3" key="1">
    <citation type="journal article" date="2015" name="Genome Biol.">
        <title>Comparative genomics of Steinernema reveals deeply conserved gene regulatory networks.</title>
        <authorList>
            <person name="Dillman A.R."/>
            <person name="Macchietto M."/>
            <person name="Porter C.F."/>
            <person name="Rogers A."/>
            <person name="Williams B."/>
            <person name="Antoshechkin I."/>
            <person name="Lee M.M."/>
            <person name="Goodwin Z."/>
            <person name="Lu X."/>
            <person name="Lewis E.E."/>
            <person name="Goodrich-Blair H."/>
            <person name="Stock S.P."/>
            <person name="Adams B.J."/>
            <person name="Sternberg P.W."/>
            <person name="Mortazavi A."/>
        </authorList>
    </citation>
    <scope>NUCLEOTIDE SEQUENCE [LARGE SCALE GENOMIC DNA]</scope>
    <source>
        <strain evidence="2 3">ALL</strain>
    </source>
</reference>
<feature type="transmembrane region" description="Helical" evidence="1">
    <location>
        <begin position="126"/>
        <end position="145"/>
    </location>
</feature>
<feature type="transmembrane region" description="Helical" evidence="1">
    <location>
        <begin position="44"/>
        <end position="71"/>
    </location>
</feature>
<protein>
    <recommendedName>
        <fullName evidence="4">G-protein coupled receptors family 1 profile domain-containing protein</fullName>
    </recommendedName>
</protein>
<gene>
    <name evidence="2" type="ORF">L596_022406</name>
</gene>
<keyword evidence="1" id="KW-1133">Transmembrane helix</keyword>
<dbReference type="Proteomes" id="UP000298663">
    <property type="component" value="Unassembled WGS sequence"/>
</dbReference>
<evidence type="ECO:0008006" key="4">
    <source>
        <dbReference type="Google" id="ProtNLM"/>
    </source>
</evidence>
<dbReference type="PANTHER" id="PTHR46709">
    <property type="entry name" value="PROTEIN CBG23488-RELATED"/>
    <property type="match status" value="1"/>
</dbReference>
<feature type="transmembrane region" description="Helical" evidence="1">
    <location>
        <begin position="80"/>
        <end position="106"/>
    </location>
</feature>
<comment type="caution">
    <text evidence="2">The sequence shown here is derived from an EMBL/GenBank/DDBJ whole genome shotgun (WGS) entry which is preliminary data.</text>
</comment>
<keyword evidence="1" id="KW-0812">Transmembrane</keyword>
<keyword evidence="3" id="KW-1185">Reference proteome</keyword>
<proteinExistence type="predicted"/>
<keyword evidence="1" id="KW-0472">Membrane</keyword>
<dbReference type="Gene3D" id="1.20.1070.10">
    <property type="entry name" value="Rhodopsin 7-helix transmembrane proteins"/>
    <property type="match status" value="1"/>
</dbReference>
<evidence type="ECO:0000313" key="3">
    <source>
        <dbReference type="Proteomes" id="UP000298663"/>
    </source>
</evidence>
<name>A0A4U5MM10_STECR</name>
<reference evidence="2 3" key="2">
    <citation type="journal article" date="2019" name="G3 (Bethesda)">
        <title>Hybrid Assembly of the Genome of the Entomopathogenic Nematode Steinernema carpocapsae Identifies the X-Chromosome.</title>
        <authorList>
            <person name="Serra L."/>
            <person name="Macchietto M."/>
            <person name="Macias-Munoz A."/>
            <person name="McGill C.J."/>
            <person name="Rodriguez I.M."/>
            <person name="Rodriguez B."/>
            <person name="Murad R."/>
            <person name="Mortazavi A."/>
        </authorList>
    </citation>
    <scope>NUCLEOTIDE SEQUENCE [LARGE SCALE GENOMIC DNA]</scope>
    <source>
        <strain evidence="2 3">ALL</strain>
    </source>
</reference>
<accession>A0A4U5MM10</accession>
<dbReference type="SUPFAM" id="SSF81321">
    <property type="entry name" value="Family A G protein-coupled receptor-like"/>
    <property type="match status" value="1"/>
</dbReference>
<evidence type="ECO:0000256" key="1">
    <source>
        <dbReference type="SAM" id="Phobius"/>
    </source>
</evidence>